<dbReference type="RefSeq" id="WP_343889985.1">
    <property type="nucleotide sequence ID" value="NZ_BAAAEH010000028.1"/>
</dbReference>
<name>A0ABU9Y4D6_9SPHN</name>
<comment type="caution">
    <text evidence="2">The sequence shown here is derived from an EMBL/GenBank/DDBJ whole genome shotgun (WGS) entry which is preliminary data.</text>
</comment>
<dbReference type="EMBL" id="JBDIME010000011">
    <property type="protein sequence ID" value="MEN2790663.1"/>
    <property type="molecule type" value="Genomic_DNA"/>
</dbReference>
<protein>
    <submittedName>
        <fullName evidence="2">MEKHLA domain-containing protein</fullName>
    </submittedName>
</protein>
<dbReference type="Pfam" id="PF08670">
    <property type="entry name" value="MEKHLA"/>
    <property type="match status" value="1"/>
</dbReference>
<dbReference type="Proteomes" id="UP001419910">
    <property type="component" value="Unassembled WGS sequence"/>
</dbReference>
<dbReference type="InterPro" id="IPR013978">
    <property type="entry name" value="MEKHLA"/>
</dbReference>
<evidence type="ECO:0000313" key="3">
    <source>
        <dbReference type="Proteomes" id="UP001419910"/>
    </source>
</evidence>
<feature type="domain" description="MEKHLA" evidence="1">
    <location>
        <begin position="56"/>
        <end position="188"/>
    </location>
</feature>
<evidence type="ECO:0000259" key="1">
    <source>
        <dbReference type="Pfam" id="PF08670"/>
    </source>
</evidence>
<accession>A0ABU9Y4D6</accession>
<proteinExistence type="predicted"/>
<keyword evidence="3" id="KW-1185">Reference proteome</keyword>
<organism evidence="2 3">
    <name type="scientific">Sphingomonas oligophenolica</name>
    <dbReference type="NCBI Taxonomy" id="301154"/>
    <lineage>
        <taxon>Bacteria</taxon>
        <taxon>Pseudomonadati</taxon>
        <taxon>Pseudomonadota</taxon>
        <taxon>Alphaproteobacteria</taxon>
        <taxon>Sphingomonadales</taxon>
        <taxon>Sphingomonadaceae</taxon>
        <taxon>Sphingomonas</taxon>
    </lineage>
</organism>
<gene>
    <name evidence="2" type="ORF">ABC974_13570</name>
</gene>
<sequence>MIGTSADHAATKEVPAAWAGIGPARWSAGPVPAMTWRMSATTLPSSLTTLSMRARLALIAASHRRLTGRPLVPPARDPVQALWAAPRAIIAHGIEPDPIFFFGNRFALERFEMTLEAFTKMPSRLSAEPMLREERQALLDRVTRDRFIDDYSGIRISATGRRFRIERATVWNLIDEGGAIHGQAAAFDRTIDLPEAGGV</sequence>
<reference evidence="2 3" key="1">
    <citation type="submission" date="2024-05" db="EMBL/GenBank/DDBJ databases">
        <authorList>
            <person name="Liu Q."/>
            <person name="Xin Y.-H."/>
        </authorList>
    </citation>
    <scope>NUCLEOTIDE SEQUENCE [LARGE SCALE GENOMIC DNA]</scope>
    <source>
        <strain evidence="2 3">CGMCC 1.10181</strain>
    </source>
</reference>
<evidence type="ECO:0000313" key="2">
    <source>
        <dbReference type="EMBL" id="MEN2790663.1"/>
    </source>
</evidence>